<feature type="coiled-coil region" evidence="1">
    <location>
        <begin position="554"/>
        <end position="585"/>
    </location>
</feature>
<evidence type="ECO:0000256" key="2">
    <source>
        <dbReference type="SAM" id="MobiDB-lite"/>
    </source>
</evidence>
<name>A0A7S4LP75_OXYMA</name>
<organism evidence="3">
    <name type="scientific">Oxyrrhis marina</name>
    <name type="common">Dinoflagellate</name>
    <dbReference type="NCBI Taxonomy" id="2969"/>
    <lineage>
        <taxon>Eukaryota</taxon>
        <taxon>Sar</taxon>
        <taxon>Alveolata</taxon>
        <taxon>Dinophyceae</taxon>
        <taxon>Oxyrrhinales</taxon>
        <taxon>Oxyrrhinaceae</taxon>
        <taxon>Oxyrrhis</taxon>
    </lineage>
</organism>
<proteinExistence type="predicted"/>
<feature type="compositionally biased region" description="Basic and acidic residues" evidence="2">
    <location>
        <begin position="585"/>
        <end position="598"/>
    </location>
</feature>
<feature type="region of interest" description="Disordered" evidence="2">
    <location>
        <begin position="585"/>
        <end position="632"/>
    </location>
</feature>
<reference evidence="3" key="1">
    <citation type="submission" date="2021-01" db="EMBL/GenBank/DDBJ databases">
        <authorList>
            <person name="Corre E."/>
            <person name="Pelletier E."/>
            <person name="Niang G."/>
            <person name="Scheremetjew M."/>
            <person name="Finn R."/>
            <person name="Kale V."/>
            <person name="Holt S."/>
            <person name="Cochrane G."/>
            <person name="Meng A."/>
            <person name="Brown T."/>
            <person name="Cohen L."/>
        </authorList>
    </citation>
    <scope>NUCLEOTIDE SEQUENCE</scope>
    <source>
        <strain evidence="3">LB1974</strain>
    </source>
</reference>
<dbReference type="EMBL" id="HBJB01001644">
    <property type="protein sequence ID" value="CAE0841765.1"/>
    <property type="molecule type" value="Transcribed_RNA"/>
</dbReference>
<protein>
    <submittedName>
        <fullName evidence="3">Uncharacterized protein</fullName>
    </submittedName>
</protein>
<feature type="compositionally biased region" description="Basic and acidic residues" evidence="2">
    <location>
        <begin position="616"/>
        <end position="632"/>
    </location>
</feature>
<evidence type="ECO:0000256" key="1">
    <source>
        <dbReference type="SAM" id="Coils"/>
    </source>
</evidence>
<gene>
    <name evidence="3" type="ORF">OMAR00294_LOCUS1389</name>
</gene>
<accession>A0A7S4LP75</accession>
<sequence>MANPIRRVVSLLQSMQSKIEAEGEQQDKNFAKFQCYCEQNAAKLSDAVEQAKVKIESLATDIESSTQDRTQTVADLASAKENRESAQKAIADATAQREKEAAAFDKDSTDLKTNIAALDKAIPAIENGMGGSFLQTSGSAFSQLIATSKAISEEDRGSVQAFLQAASGGTTGYAPQSGEIVGILKQMNDTMKKDLADITATENSAIADFNELVAAQNKAIQAATDTIEEKTEQSGQLAVEIVQLKNEKSDTEQQLTADTGFSAQLEKDCAQQTKDYAEIKQTRADELLAIADTIKILNDDDVLELFKKTLPSPSLLQVRVSQQELASKALKLVRSAAGSGAHPRLDLIAMALKGKKMNFDKVIKMIDEMEAVLKKEQTDDDDKKAYCEKEFDETEDRFKELGHEKERLDQKHDNLVATIKETEETIASLEQGIKDLDKSVAEATEIRKQDHDDYVSSTAQDQAAVQILEFAKNRLQKFYNPKLYKEAPKRELSEEEKMYAAYGGDIGTTPAPEGLAGTGIAVSLVQLAVRDEPPPAPKVGGYEKQKGGGVLGMIDRLVNDLKTEMNEHKLEEEDAQQDYEQLMKDSAEKRASDSKAVSENESVLAEAKSDLAGTNDDLKANSKNSQETHEYNQDLHKSCDFLMDNFDTRKSARTEELEALDKAKAVLSGADFEFVQVHRSERFLAK</sequence>
<keyword evidence="1" id="KW-0175">Coiled coil</keyword>
<feature type="coiled-coil region" evidence="1">
    <location>
        <begin position="213"/>
        <end position="282"/>
    </location>
</feature>
<feature type="coiled-coil region" evidence="1">
    <location>
        <begin position="391"/>
        <end position="446"/>
    </location>
</feature>
<evidence type="ECO:0000313" key="3">
    <source>
        <dbReference type="EMBL" id="CAE0841765.1"/>
    </source>
</evidence>
<dbReference type="AlphaFoldDB" id="A0A7S4LP75"/>
<feature type="coiled-coil region" evidence="1">
    <location>
        <begin position="41"/>
        <end position="96"/>
    </location>
</feature>